<dbReference type="EMBL" id="AHNR02000007">
    <property type="protein sequence ID" value="EKR57055.1"/>
    <property type="molecule type" value="Genomic_DNA"/>
</dbReference>
<organism evidence="1 2">
    <name type="scientific">Leptospira interrogans str. UI 12758</name>
    <dbReference type="NCBI Taxonomy" id="1049938"/>
    <lineage>
        <taxon>Bacteria</taxon>
        <taxon>Pseudomonadati</taxon>
        <taxon>Spirochaetota</taxon>
        <taxon>Spirochaetia</taxon>
        <taxon>Leptospirales</taxon>
        <taxon>Leptospiraceae</taxon>
        <taxon>Leptospira</taxon>
    </lineage>
</organism>
<dbReference type="AlphaFoldDB" id="A0A0E2DN39"/>
<proteinExistence type="predicted"/>
<gene>
    <name evidence="1" type="ORF">LEP1GSC105_4890</name>
</gene>
<dbReference type="Proteomes" id="UP000001340">
    <property type="component" value="Unassembled WGS sequence"/>
</dbReference>
<protein>
    <submittedName>
        <fullName evidence="1">Uncharacterized protein</fullName>
    </submittedName>
</protein>
<evidence type="ECO:0000313" key="1">
    <source>
        <dbReference type="EMBL" id="EKR57055.1"/>
    </source>
</evidence>
<comment type="caution">
    <text evidence="1">The sequence shown here is derived from an EMBL/GenBank/DDBJ whole genome shotgun (WGS) entry which is preliminary data.</text>
</comment>
<accession>A0A0E2DN39</accession>
<reference evidence="1 2" key="1">
    <citation type="submission" date="2012-10" db="EMBL/GenBank/DDBJ databases">
        <authorList>
            <person name="Harkins D.M."/>
            <person name="Durkin A.S."/>
            <person name="Brinkac L.M."/>
            <person name="Haft D.H."/>
            <person name="Selengut J.D."/>
            <person name="Sanka R."/>
            <person name="DePew J."/>
            <person name="Purushe J."/>
            <person name="Chanthongthip A."/>
            <person name="Lattana O."/>
            <person name="Phetsouvanh R."/>
            <person name="Newton P.N."/>
            <person name="Vinetz J.M."/>
            <person name="Sutton G.G."/>
            <person name="Nierman W.C."/>
            <person name="Fouts D.E."/>
        </authorList>
    </citation>
    <scope>NUCLEOTIDE SEQUENCE [LARGE SCALE GENOMIC DNA]</scope>
    <source>
        <strain evidence="1 2">UI 12758</strain>
    </source>
</reference>
<sequence length="41" mass="4945">MKYKKDHVQLDFLHKTAVLRPSKFKSHFYMKFGASKNFLKV</sequence>
<name>A0A0E2DN39_LEPIR</name>
<evidence type="ECO:0000313" key="2">
    <source>
        <dbReference type="Proteomes" id="UP000001340"/>
    </source>
</evidence>